<evidence type="ECO:0000313" key="2">
    <source>
        <dbReference type="Proteomes" id="UP001186974"/>
    </source>
</evidence>
<name>A0ACC3DM64_9PEZI</name>
<dbReference type="Proteomes" id="UP001186974">
    <property type="component" value="Unassembled WGS sequence"/>
</dbReference>
<evidence type="ECO:0000313" key="1">
    <source>
        <dbReference type="EMBL" id="KAK3077689.1"/>
    </source>
</evidence>
<protein>
    <submittedName>
        <fullName evidence="1">Uncharacterized protein</fullName>
    </submittedName>
</protein>
<accession>A0ACC3DM64</accession>
<dbReference type="EMBL" id="JAWDJW010002604">
    <property type="protein sequence ID" value="KAK3077689.1"/>
    <property type="molecule type" value="Genomic_DNA"/>
</dbReference>
<reference evidence="1" key="1">
    <citation type="submission" date="2024-09" db="EMBL/GenBank/DDBJ databases">
        <title>Black Yeasts Isolated from many extreme environments.</title>
        <authorList>
            <person name="Coleine C."/>
            <person name="Stajich J.E."/>
            <person name="Selbmann L."/>
        </authorList>
    </citation>
    <scope>NUCLEOTIDE SEQUENCE</scope>
    <source>
        <strain evidence="1">CCFEE 5737</strain>
    </source>
</reference>
<gene>
    <name evidence="1" type="ORF">LTS18_009571</name>
</gene>
<organism evidence="1 2">
    <name type="scientific">Coniosporium uncinatum</name>
    <dbReference type="NCBI Taxonomy" id="93489"/>
    <lineage>
        <taxon>Eukaryota</taxon>
        <taxon>Fungi</taxon>
        <taxon>Dikarya</taxon>
        <taxon>Ascomycota</taxon>
        <taxon>Pezizomycotina</taxon>
        <taxon>Dothideomycetes</taxon>
        <taxon>Dothideomycetes incertae sedis</taxon>
        <taxon>Coniosporium</taxon>
    </lineage>
</organism>
<keyword evidence="2" id="KW-1185">Reference proteome</keyword>
<proteinExistence type="predicted"/>
<comment type="caution">
    <text evidence="1">The sequence shown here is derived from an EMBL/GenBank/DDBJ whole genome shotgun (WGS) entry which is preliminary data.</text>
</comment>
<sequence>MGCCSKLFKKSSSRKSSTNMNLAQNPDWMTPASVAQSTYTTTTTTTFARTTTSTPAYSLTKGKQPIYHAASPSPQRPSWYGAVQPTTTGTAAYRQAAYTTMASREAGGKPDRRRRNHNGTSAWEGSAAYGHYMGDKAQGRETREANWWGRRS</sequence>